<dbReference type="Pfam" id="PF13350">
    <property type="entry name" value="Y_phosphatase3"/>
    <property type="match status" value="1"/>
</dbReference>
<dbReference type="InterPro" id="IPR029021">
    <property type="entry name" value="Prot-tyrosine_phosphatase-like"/>
</dbReference>
<dbReference type="PROSITE" id="PS51257">
    <property type="entry name" value="PROKAR_LIPOPROTEIN"/>
    <property type="match status" value="1"/>
</dbReference>
<evidence type="ECO:0000256" key="1">
    <source>
        <dbReference type="ARBA" id="ARBA00009580"/>
    </source>
</evidence>
<evidence type="ECO:0000256" key="2">
    <source>
        <dbReference type="SAM" id="SignalP"/>
    </source>
</evidence>
<dbReference type="Proteomes" id="UP000037755">
    <property type="component" value="Unassembled WGS sequence"/>
</dbReference>
<evidence type="ECO:0000259" key="3">
    <source>
        <dbReference type="PROSITE" id="PS50056"/>
    </source>
</evidence>
<dbReference type="AlphaFoldDB" id="A0A0M9VIV7"/>
<keyword evidence="2" id="KW-0732">Signal</keyword>
<dbReference type="Gene3D" id="3.90.190.10">
    <property type="entry name" value="Protein tyrosine phosphatase superfamily"/>
    <property type="match status" value="1"/>
</dbReference>
<dbReference type="InterPro" id="IPR000387">
    <property type="entry name" value="Tyr_Pase_dom"/>
</dbReference>
<protein>
    <submittedName>
        <fullName evidence="4">Protein tyrosine phosphatase</fullName>
    </submittedName>
</protein>
<feature type="signal peptide" evidence="2">
    <location>
        <begin position="1"/>
        <end position="22"/>
    </location>
</feature>
<proteinExistence type="inferred from homology"/>
<name>A0A0M9VIV7_9FLAO</name>
<sequence>MLRKFSFIILLALGSCSSYNFKQAEMAQNVTATTVTVKGINNFRNVAGITNSQGKTLKDSLIYRSADLSALKPKRFSAFTNLGIKTVIDLRTDAEVAQKPDVIPPGVQYLRLAAFEDKGDQLNQARTLVLKGKVNSTDANNRMLAFYRGYVTEKPDVIKTIIHQVLDSDAPVLYHCTAGKDRTGIITALVLKVLRFDDSVIFNEYLTSNNQRKNLINKRLRKTNNFHFIFPKMDIGVLEKLSWIETAYLQAAFDEIESKYGSVDNYIHTVLGISEAKRQVYIDRFTY</sequence>
<dbReference type="STRING" id="1202724.AM493_14305"/>
<comment type="caution">
    <text evidence="4">The sequence shown here is derived from an EMBL/GenBank/DDBJ whole genome shotgun (WGS) entry which is preliminary data.</text>
</comment>
<gene>
    <name evidence="4" type="ORF">AM493_14305</name>
</gene>
<dbReference type="GO" id="GO:0004721">
    <property type="term" value="F:phosphoprotein phosphatase activity"/>
    <property type="evidence" value="ECO:0007669"/>
    <property type="project" value="InterPro"/>
</dbReference>
<dbReference type="PROSITE" id="PS50056">
    <property type="entry name" value="TYR_PHOSPHATASE_2"/>
    <property type="match status" value="1"/>
</dbReference>
<feature type="domain" description="Tyrosine specific protein phosphatases" evidence="3">
    <location>
        <begin position="152"/>
        <end position="223"/>
    </location>
</feature>
<accession>A0A0M9VIV7</accession>
<dbReference type="RefSeq" id="WP_054408713.1">
    <property type="nucleotide sequence ID" value="NZ_FOYA01000009.1"/>
</dbReference>
<dbReference type="InterPro" id="IPR026893">
    <property type="entry name" value="Tyr/Ser_Pase_IphP-type"/>
</dbReference>
<organism evidence="4 5">
    <name type="scientific">Flavobacterium akiainvivens</name>
    <dbReference type="NCBI Taxonomy" id="1202724"/>
    <lineage>
        <taxon>Bacteria</taxon>
        <taxon>Pseudomonadati</taxon>
        <taxon>Bacteroidota</taxon>
        <taxon>Flavobacteriia</taxon>
        <taxon>Flavobacteriales</taxon>
        <taxon>Flavobacteriaceae</taxon>
        <taxon>Flavobacterium</taxon>
    </lineage>
</organism>
<dbReference type="PANTHER" id="PTHR31126:SF1">
    <property type="entry name" value="TYROSINE SPECIFIC PROTEIN PHOSPHATASES DOMAIN-CONTAINING PROTEIN"/>
    <property type="match status" value="1"/>
</dbReference>
<comment type="similarity">
    <text evidence="1">Belongs to the protein-tyrosine phosphatase family.</text>
</comment>
<dbReference type="EMBL" id="LIYD01000005">
    <property type="protein sequence ID" value="KOS07076.1"/>
    <property type="molecule type" value="Genomic_DNA"/>
</dbReference>
<evidence type="ECO:0000313" key="4">
    <source>
        <dbReference type="EMBL" id="KOS07076.1"/>
    </source>
</evidence>
<keyword evidence="5" id="KW-1185">Reference proteome</keyword>
<dbReference type="PATRIC" id="fig|1202724.3.peg.2970"/>
<dbReference type="PANTHER" id="PTHR31126">
    <property type="entry name" value="TYROSINE-PROTEIN PHOSPHATASE"/>
    <property type="match status" value="1"/>
</dbReference>
<reference evidence="4 5" key="1">
    <citation type="submission" date="2015-08" db="EMBL/GenBank/DDBJ databases">
        <title>Whole genome sequence of Flavobacterium akiainvivens IK-1T, from decaying Wikstroemia oahuensis, an endemic Hawaiian shrub.</title>
        <authorList>
            <person name="Wan X."/>
            <person name="Hou S."/>
            <person name="Saito J."/>
            <person name="Donachie S."/>
        </authorList>
    </citation>
    <scope>NUCLEOTIDE SEQUENCE [LARGE SCALE GENOMIC DNA]</scope>
    <source>
        <strain evidence="4 5">IK-1</strain>
    </source>
</reference>
<feature type="chain" id="PRO_5005839022" evidence="2">
    <location>
        <begin position="23"/>
        <end position="287"/>
    </location>
</feature>
<dbReference type="OrthoDB" id="1188001at2"/>
<dbReference type="SUPFAM" id="SSF52799">
    <property type="entry name" value="(Phosphotyrosine protein) phosphatases II"/>
    <property type="match status" value="1"/>
</dbReference>
<evidence type="ECO:0000313" key="5">
    <source>
        <dbReference type="Proteomes" id="UP000037755"/>
    </source>
</evidence>